<evidence type="ECO:0000256" key="4">
    <source>
        <dbReference type="ARBA" id="ARBA00022692"/>
    </source>
</evidence>
<proteinExistence type="predicted"/>
<feature type="non-terminal residue" evidence="9">
    <location>
        <position position="254"/>
    </location>
</feature>
<dbReference type="InterPro" id="IPR035906">
    <property type="entry name" value="MetI-like_sf"/>
</dbReference>
<keyword evidence="6 7" id="KW-0472">Membrane</keyword>
<protein>
    <submittedName>
        <fullName evidence="9">Binding-protein-dependent transport system inner membrane component</fullName>
    </submittedName>
</protein>
<comment type="subcellular location">
    <subcellularLocation>
        <location evidence="1">Cell membrane</location>
        <topology evidence="1">Multi-pass membrane protein</topology>
    </subcellularLocation>
</comment>
<keyword evidence="5 7" id="KW-1133">Transmembrane helix</keyword>
<organism evidence="9">
    <name type="scientific">mine drainage metagenome</name>
    <dbReference type="NCBI Taxonomy" id="410659"/>
    <lineage>
        <taxon>unclassified sequences</taxon>
        <taxon>metagenomes</taxon>
        <taxon>ecological metagenomes</taxon>
    </lineage>
</organism>
<dbReference type="CDD" id="cd06261">
    <property type="entry name" value="TM_PBP2"/>
    <property type="match status" value="1"/>
</dbReference>
<dbReference type="InterPro" id="IPR000515">
    <property type="entry name" value="MetI-like"/>
</dbReference>
<dbReference type="PANTHER" id="PTHR43386">
    <property type="entry name" value="OLIGOPEPTIDE TRANSPORT SYSTEM PERMEASE PROTEIN APPC"/>
    <property type="match status" value="1"/>
</dbReference>
<keyword evidence="2" id="KW-0813">Transport</keyword>
<dbReference type="Pfam" id="PF00528">
    <property type="entry name" value="BPD_transp_1"/>
    <property type="match status" value="1"/>
</dbReference>
<gene>
    <name evidence="9" type="ORF">B1B_13902</name>
</gene>
<dbReference type="PROSITE" id="PS50928">
    <property type="entry name" value="ABC_TM1"/>
    <property type="match status" value="1"/>
</dbReference>
<feature type="domain" description="ABC transmembrane type-1" evidence="8">
    <location>
        <begin position="112"/>
        <end position="254"/>
    </location>
</feature>
<evidence type="ECO:0000313" key="9">
    <source>
        <dbReference type="EMBL" id="EQD43258.1"/>
    </source>
</evidence>
<sequence>MIGLGILIFFVAVYGFAFFYPASSTQLQTYQATNGLPPSQYSIFPEICTYTVGSPAPLPSGCYPTPPGFPSVIGPTPALSPLGLGPLPMGSLTISAGGLQFYDIFDGLIKGADWSLTIAFGVVASGALIGVLVGVVSGYFGGVVDETIMRLTDIFLSIPGLLLVIIVLAVFAPEITSINTRVALIIGAFVVIWWPVYARVVRGQVLVIREQRYVEAARAAGAHSGRIIRKHIMPNSIYPVFVQMSLDVGSVPLL</sequence>
<evidence type="ECO:0000256" key="1">
    <source>
        <dbReference type="ARBA" id="ARBA00004651"/>
    </source>
</evidence>
<dbReference type="InterPro" id="IPR050366">
    <property type="entry name" value="BP-dependent_transpt_permease"/>
</dbReference>
<dbReference type="EMBL" id="AUZY01009164">
    <property type="protein sequence ID" value="EQD43258.1"/>
    <property type="molecule type" value="Genomic_DNA"/>
</dbReference>
<dbReference type="GO" id="GO:0055085">
    <property type="term" value="P:transmembrane transport"/>
    <property type="evidence" value="ECO:0007669"/>
    <property type="project" value="InterPro"/>
</dbReference>
<dbReference type="Gene3D" id="1.10.3720.10">
    <property type="entry name" value="MetI-like"/>
    <property type="match status" value="1"/>
</dbReference>
<keyword evidence="4 7" id="KW-0812">Transmembrane</keyword>
<dbReference type="PANTHER" id="PTHR43386:SF1">
    <property type="entry name" value="D,D-DIPEPTIDE TRANSPORT SYSTEM PERMEASE PROTEIN DDPC-RELATED"/>
    <property type="match status" value="1"/>
</dbReference>
<dbReference type="AlphaFoldDB" id="T0ZE15"/>
<reference evidence="9" key="1">
    <citation type="submission" date="2013-08" db="EMBL/GenBank/DDBJ databases">
        <authorList>
            <person name="Mendez C."/>
            <person name="Richter M."/>
            <person name="Ferrer M."/>
            <person name="Sanchez J."/>
        </authorList>
    </citation>
    <scope>NUCLEOTIDE SEQUENCE</scope>
</reference>
<feature type="transmembrane region" description="Helical" evidence="7">
    <location>
        <begin position="118"/>
        <end position="142"/>
    </location>
</feature>
<evidence type="ECO:0000256" key="6">
    <source>
        <dbReference type="ARBA" id="ARBA00023136"/>
    </source>
</evidence>
<evidence type="ECO:0000256" key="3">
    <source>
        <dbReference type="ARBA" id="ARBA00022475"/>
    </source>
</evidence>
<feature type="transmembrane region" description="Helical" evidence="7">
    <location>
        <begin position="154"/>
        <end position="172"/>
    </location>
</feature>
<feature type="transmembrane region" description="Helical" evidence="7">
    <location>
        <begin position="178"/>
        <end position="197"/>
    </location>
</feature>
<comment type="caution">
    <text evidence="9">The sequence shown here is derived from an EMBL/GenBank/DDBJ whole genome shotgun (WGS) entry which is preliminary data.</text>
</comment>
<keyword evidence="3" id="KW-1003">Cell membrane</keyword>
<dbReference type="GO" id="GO:0005886">
    <property type="term" value="C:plasma membrane"/>
    <property type="evidence" value="ECO:0007669"/>
    <property type="project" value="UniProtKB-SubCell"/>
</dbReference>
<evidence type="ECO:0000256" key="5">
    <source>
        <dbReference type="ARBA" id="ARBA00022989"/>
    </source>
</evidence>
<reference evidence="9" key="2">
    <citation type="journal article" date="2014" name="ISME J.">
        <title>Microbial stratification in low pH oxic and suboxic macroscopic growths along an acid mine drainage.</title>
        <authorList>
            <person name="Mendez-Garcia C."/>
            <person name="Mesa V."/>
            <person name="Sprenger R.R."/>
            <person name="Richter M."/>
            <person name="Diez M.S."/>
            <person name="Solano J."/>
            <person name="Bargiela R."/>
            <person name="Golyshina O.V."/>
            <person name="Manteca A."/>
            <person name="Ramos J.L."/>
            <person name="Gallego J.R."/>
            <person name="Llorente I."/>
            <person name="Martins Dos Santos V.A."/>
            <person name="Jensen O.N."/>
            <person name="Pelaez A.I."/>
            <person name="Sanchez J."/>
            <person name="Ferrer M."/>
        </authorList>
    </citation>
    <scope>NUCLEOTIDE SEQUENCE</scope>
</reference>
<evidence type="ECO:0000259" key="8">
    <source>
        <dbReference type="PROSITE" id="PS50928"/>
    </source>
</evidence>
<name>T0ZE15_9ZZZZ</name>
<dbReference type="SUPFAM" id="SSF161098">
    <property type="entry name" value="MetI-like"/>
    <property type="match status" value="1"/>
</dbReference>
<evidence type="ECO:0000256" key="7">
    <source>
        <dbReference type="SAM" id="Phobius"/>
    </source>
</evidence>
<accession>T0ZE15</accession>
<evidence type="ECO:0000256" key="2">
    <source>
        <dbReference type="ARBA" id="ARBA00022448"/>
    </source>
</evidence>